<dbReference type="GO" id="GO:1900376">
    <property type="term" value="P:regulation of secondary metabolite biosynthetic process"/>
    <property type="evidence" value="ECO:0007669"/>
    <property type="project" value="TreeGrafter"/>
</dbReference>
<reference evidence="13 14" key="1">
    <citation type="journal article" date="2016" name="Nat. Commun.">
        <title>Thousands of microbial genomes shed light on interconnected biogeochemical processes in an aquifer system.</title>
        <authorList>
            <person name="Anantharaman K."/>
            <person name="Brown C.T."/>
            <person name="Hug L.A."/>
            <person name="Sharon I."/>
            <person name="Castelle C.J."/>
            <person name="Probst A.J."/>
            <person name="Thomas B.C."/>
            <person name="Singh A."/>
            <person name="Wilkins M.J."/>
            <person name="Karaoz U."/>
            <person name="Brodie E.L."/>
            <person name="Williams K.H."/>
            <person name="Hubbard S.S."/>
            <person name="Banfield J.F."/>
        </authorList>
    </citation>
    <scope>NUCLEOTIDE SEQUENCE [LARGE SCALE GENOMIC DNA]</scope>
    <source>
        <strain evidence="14">RBG_16_55_9</strain>
    </source>
</reference>
<feature type="binding site" evidence="11">
    <location>
        <position position="96"/>
    </location>
    <ligand>
        <name>Zn(2+)</name>
        <dbReference type="ChEBI" id="CHEBI:29105"/>
    </ligand>
</feature>
<comment type="similarity">
    <text evidence="2">Belongs to the Fur family.</text>
</comment>
<protein>
    <recommendedName>
        <fullName evidence="15">Transcriptional repressor</fullName>
    </recommendedName>
</protein>
<dbReference type="CDD" id="cd07153">
    <property type="entry name" value="Fur_like"/>
    <property type="match status" value="1"/>
</dbReference>
<keyword evidence="10" id="KW-0804">Transcription</keyword>
<dbReference type="Proteomes" id="UP000179157">
    <property type="component" value="Unassembled WGS sequence"/>
</dbReference>
<keyword evidence="5" id="KW-0678">Repressor</keyword>
<dbReference type="AlphaFoldDB" id="A0A1F5V2V7"/>
<name>A0A1F5V2V7_FRAXR</name>
<proteinExistence type="inferred from homology"/>
<evidence type="ECO:0000256" key="2">
    <source>
        <dbReference type="ARBA" id="ARBA00007957"/>
    </source>
</evidence>
<evidence type="ECO:0000256" key="8">
    <source>
        <dbReference type="ARBA" id="ARBA00023015"/>
    </source>
</evidence>
<evidence type="ECO:0000256" key="4">
    <source>
        <dbReference type="ARBA" id="ARBA00022490"/>
    </source>
</evidence>
<feature type="binding site" evidence="12">
    <location>
        <position position="128"/>
    </location>
    <ligand>
        <name>Fe cation</name>
        <dbReference type="ChEBI" id="CHEBI:24875"/>
    </ligand>
</feature>
<dbReference type="Pfam" id="PF01475">
    <property type="entry name" value="FUR"/>
    <property type="match status" value="1"/>
</dbReference>
<comment type="cofactor">
    <cofactor evidence="12">
        <name>Mn(2+)</name>
        <dbReference type="ChEBI" id="CHEBI:29035"/>
    </cofactor>
    <cofactor evidence="12">
        <name>Fe(2+)</name>
        <dbReference type="ChEBI" id="CHEBI:29033"/>
    </cofactor>
    <text evidence="12">Binds 1 Mn(2+) or Fe(2+) ion per subunit.</text>
</comment>
<keyword evidence="12" id="KW-0408">Iron</keyword>
<dbReference type="GO" id="GO:0003700">
    <property type="term" value="F:DNA-binding transcription factor activity"/>
    <property type="evidence" value="ECO:0007669"/>
    <property type="project" value="InterPro"/>
</dbReference>
<keyword evidence="8" id="KW-0805">Transcription regulation</keyword>
<gene>
    <name evidence="13" type="ORF">A2Z21_10740</name>
</gene>
<dbReference type="InterPro" id="IPR036390">
    <property type="entry name" value="WH_DNA-bd_sf"/>
</dbReference>
<sequence>MQAEDFVHLFRKYLRRRKLHITRARDRIAEEVFRMPGHCDASDLWAKLREDQIAPATIYRTLELLTDAGLVRKLLIKDRTCYEENLGRPHHEHLICGQCKQVVEFTDRTLEDRLAEIVETHGFRHQTHQVLISGLCPACQGRKGNSELSGLGGPEARC</sequence>
<dbReference type="InterPro" id="IPR002481">
    <property type="entry name" value="FUR"/>
</dbReference>
<evidence type="ECO:0000256" key="10">
    <source>
        <dbReference type="ARBA" id="ARBA00023163"/>
    </source>
</evidence>
<dbReference type="InterPro" id="IPR043135">
    <property type="entry name" value="Fur_C"/>
</dbReference>
<evidence type="ECO:0000256" key="6">
    <source>
        <dbReference type="ARBA" id="ARBA00022723"/>
    </source>
</evidence>
<feature type="binding site" evidence="12">
    <location>
        <position position="111"/>
    </location>
    <ligand>
        <name>Fe cation</name>
        <dbReference type="ChEBI" id="CHEBI:24875"/>
    </ligand>
</feature>
<dbReference type="EMBL" id="MFGX01000004">
    <property type="protein sequence ID" value="OGF57725.1"/>
    <property type="molecule type" value="Genomic_DNA"/>
</dbReference>
<accession>A0A1F5V2V7</accession>
<organism evidence="13 14">
    <name type="scientific">Fraserbacteria sp. (strain RBG_16_55_9)</name>
    <dbReference type="NCBI Taxonomy" id="1817864"/>
    <lineage>
        <taxon>Bacteria</taxon>
        <taxon>Candidatus Fraseribacteriota</taxon>
    </lineage>
</organism>
<evidence type="ECO:0000313" key="14">
    <source>
        <dbReference type="Proteomes" id="UP000179157"/>
    </source>
</evidence>
<dbReference type="PANTHER" id="PTHR33202:SF2">
    <property type="entry name" value="FERRIC UPTAKE REGULATION PROTEIN"/>
    <property type="match status" value="1"/>
</dbReference>
<dbReference type="Gene3D" id="3.30.1490.190">
    <property type="match status" value="1"/>
</dbReference>
<evidence type="ECO:0000256" key="9">
    <source>
        <dbReference type="ARBA" id="ARBA00023125"/>
    </source>
</evidence>
<evidence type="ECO:0000256" key="11">
    <source>
        <dbReference type="PIRSR" id="PIRSR602481-1"/>
    </source>
</evidence>
<feature type="binding site" evidence="12">
    <location>
        <position position="90"/>
    </location>
    <ligand>
        <name>Fe cation</name>
        <dbReference type="ChEBI" id="CHEBI:24875"/>
    </ligand>
</feature>
<evidence type="ECO:0000313" key="13">
    <source>
        <dbReference type="EMBL" id="OGF57725.1"/>
    </source>
</evidence>
<comment type="subcellular location">
    <subcellularLocation>
        <location evidence="1">Cytoplasm</location>
    </subcellularLocation>
</comment>
<evidence type="ECO:0000256" key="1">
    <source>
        <dbReference type="ARBA" id="ARBA00004496"/>
    </source>
</evidence>
<feature type="binding site" evidence="11">
    <location>
        <position position="136"/>
    </location>
    <ligand>
        <name>Zn(2+)</name>
        <dbReference type="ChEBI" id="CHEBI:29105"/>
    </ligand>
</feature>
<evidence type="ECO:0000256" key="7">
    <source>
        <dbReference type="ARBA" id="ARBA00022833"/>
    </source>
</evidence>
<comment type="caution">
    <text evidence="13">The sequence shown here is derived from an EMBL/GenBank/DDBJ whole genome shotgun (WGS) entry which is preliminary data.</text>
</comment>
<comment type="cofactor">
    <cofactor evidence="11">
        <name>Zn(2+)</name>
        <dbReference type="ChEBI" id="CHEBI:29105"/>
    </cofactor>
    <text evidence="11">Binds 1 zinc ion per subunit.</text>
</comment>
<dbReference type="GO" id="GO:0045892">
    <property type="term" value="P:negative regulation of DNA-templated transcription"/>
    <property type="evidence" value="ECO:0007669"/>
    <property type="project" value="TreeGrafter"/>
</dbReference>
<evidence type="ECO:0000256" key="5">
    <source>
        <dbReference type="ARBA" id="ARBA00022491"/>
    </source>
</evidence>
<dbReference type="GO" id="GO:0008270">
    <property type="term" value="F:zinc ion binding"/>
    <property type="evidence" value="ECO:0007669"/>
    <property type="project" value="TreeGrafter"/>
</dbReference>
<keyword evidence="6 11" id="KW-0479">Metal-binding</keyword>
<keyword evidence="7 11" id="KW-0862">Zinc</keyword>
<evidence type="ECO:0000256" key="3">
    <source>
        <dbReference type="ARBA" id="ARBA00011738"/>
    </source>
</evidence>
<keyword evidence="9" id="KW-0238">DNA-binding</keyword>
<keyword evidence="4" id="KW-0963">Cytoplasm</keyword>
<dbReference type="SUPFAM" id="SSF46785">
    <property type="entry name" value="Winged helix' DNA-binding domain"/>
    <property type="match status" value="1"/>
</dbReference>
<dbReference type="STRING" id="1817864.A2Z21_10740"/>
<feature type="binding site" evidence="11">
    <location>
        <position position="139"/>
    </location>
    <ligand>
        <name>Zn(2+)</name>
        <dbReference type="ChEBI" id="CHEBI:29105"/>
    </ligand>
</feature>
<feature type="binding site" evidence="11">
    <location>
        <position position="99"/>
    </location>
    <ligand>
        <name>Zn(2+)</name>
        <dbReference type="ChEBI" id="CHEBI:29105"/>
    </ligand>
</feature>
<comment type="subunit">
    <text evidence="3">Homodimer.</text>
</comment>
<dbReference type="Gene3D" id="1.10.10.10">
    <property type="entry name" value="Winged helix-like DNA-binding domain superfamily/Winged helix DNA-binding domain"/>
    <property type="match status" value="1"/>
</dbReference>
<dbReference type="PANTHER" id="PTHR33202">
    <property type="entry name" value="ZINC UPTAKE REGULATION PROTEIN"/>
    <property type="match status" value="1"/>
</dbReference>
<dbReference type="GO" id="GO:0000976">
    <property type="term" value="F:transcription cis-regulatory region binding"/>
    <property type="evidence" value="ECO:0007669"/>
    <property type="project" value="TreeGrafter"/>
</dbReference>
<dbReference type="InterPro" id="IPR036388">
    <property type="entry name" value="WH-like_DNA-bd_sf"/>
</dbReference>
<dbReference type="GO" id="GO:0005829">
    <property type="term" value="C:cytosol"/>
    <property type="evidence" value="ECO:0007669"/>
    <property type="project" value="TreeGrafter"/>
</dbReference>
<evidence type="ECO:0000256" key="12">
    <source>
        <dbReference type="PIRSR" id="PIRSR602481-2"/>
    </source>
</evidence>
<evidence type="ECO:0008006" key="15">
    <source>
        <dbReference type="Google" id="ProtNLM"/>
    </source>
</evidence>